<accession>A0A1I2E8M8</accession>
<evidence type="ECO:0000256" key="2">
    <source>
        <dbReference type="ARBA" id="ARBA00023002"/>
    </source>
</evidence>
<dbReference type="Proteomes" id="UP000199516">
    <property type="component" value="Unassembled WGS sequence"/>
</dbReference>
<evidence type="ECO:0000313" key="3">
    <source>
        <dbReference type="EMBL" id="SFE89302.1"/>
    </source>
</evidence>
<name>A0A1I2E8M8_9BACI</name>
<dbReference type="STRING" id="930128.SAMN05192532_105192"/>
<sequence length="155" mass="17565">MRKRLRHEFFKQKAKGMIEKNDGPVELSIPKKERNQWKVAFLTTAGVHLKSDPIFQVEEGDYSLRYIPNNAKQTDLMISHTHYDTSDAKKDISCVFPLEQLKDLEAEGEIGGLSSMHIGMMGYIPNTQALIDNSVPKIIKLLEKENVNILLLSPG</sequence>
<gene>
    <name evidence="3" type="ORF">SAMN05192532_105192</name>
</gene>
<proteinExistence type="predicted"/>
<dbReference type="GO" id="GO:0050485">
    <property type="term" value="F:oxidoreductase activity, acting on X-H and Y-H to form an X-Y bond, with a disulfide as acceptor"/>
    <property type="evidence" value="ECO:0007669"/>
    <property type="project" value="InterPro"/>
</dbReference>
<dbReference type="OrthoDB" id="1550957at2"/>
<protein>
    <submittedName>
        <fullName evidence="3">D-proline reductase (Dithiol) PrdB</fullName>
    </submittedName>
</protein>
<organism evidence="3 4">
    <name type="scientific">Alteribacillus iranensis</name>
    <dbReference type="NCBI Taxonomy" id="930128"/>
    <lineage>
        <taxon>Bacteria</taxon>
        <taxon>Bacillati</taxon>
        <taxon>Bacillota</taxon>
        <taxon>Bacilli</taxon>
        <taxon>Bacillales</taxon>
        <taxon>Bacillaceae</taxon>
        <taxon>Alteribacillus</taxon>
    </lineage>
</organism>
<keyword evidence="1" id="KW-0712">Selenocysteine</keyword>
<evidence type="ECO:0000313" key="4">
    <source>
        <dbReference type="Proteomes" id="UP000199516"/>
    </source>
</evidence>
<evidence type="ECO:0000256" key="1">
    <source>
        <dbReference type="ARBA" id="ARBA00022933"/>
    </source>
</evidence>
<keyword evidence="2" id="KW-0560">Oxidoreductase</keyword>
<reference evidence="3 4" key="1">
    <citation type="submission" date="2016-10" db="EMBL/GenBank/DDBJ databases">
        <authorList>
            <person name="de Groot N.N."/>
        </authorList>
    </citation>
    <scope>NUCLEOTIDE SEQUENCE [LARGE SCALE GENOMIC DNA]</scope>
    <source>
        <strain evidence="3 4">DSM 23995</strain>
    </source>
</reference>
<dbReference type="EMBL" id="FONT01000005">
    <property type="protein sequence ID" value="SFE89302.1"/>
    <property type="molecule type" value="Genomic_DNA"/>
</dbReference>
<dbReference type="InterPro" id="IPR010187">
    <property type="entry name" value="Various_sel_PB"/>
</dbReference>
<dbReference type="Pfam" id="PF07355">
    <property type="entry name" value="GRDB"/>
    <property type="match status" value="1"/>
</dbReference>
<keyword evidence="4" id="KW-1185">Reference proteome</keyword>
<dbReference type="AlphaFoldDB" id="A0A1I2E8M8"/>